<feature type="binding site" evidence="19">
    <location>
        <position position="169"/>
    </location>
    <ligand>
        <name>Ca(2+)</name>
        <dbReference type="ChEBI" id="CHEBI:29108"/>
        <label>2</label>
    </ligand>
</feature>
<evidence type="ECO:0000259" key="24">
    <source>
        <dbReference type="PROSITE" id="PS50923"/>
    </source>
</evidence>
<feature type="domain" description="CUB" evidence="22">
    <location>
        <begin position="38"/>
        <end position="165"/>
    </location>
</feature>
<feature type="binding site" evidence="19">
    <location>
        <position position="311"/>
    </location>
    <ligand>
        <name>Ca(2+)</name>
        <dbReference type="ChEBI" id="CHEBI:29108"/>
        <label>3</label>
    </ligand>
</feature>
<proteinExistence type="predicted"/>
<feature type="disulfide bond" evidence="17">
    <location>
        <begin position="271"/>
        <end position="289"/>
    </location>
</feature>
<evidence type="ECO:0000256" key="7">
    <source>
        <dbReference type="ARBA" id="ARBA00022723"/>
    </source>
</evidence>
<dbReference type="SUPFAM" id="SSF57196">
    <property type="entry name" value="EGF/Laminin"/>
    <property type="match status" value="1"/>
</dbReference>
<evidence type="ECO:0000259" key="23">
    <source>
        <dbReference type="PROSITE" id="PS50240"/>
    </source>
</evidence>
<dbReference type="InterPro" id="IPR001254">
    <property type="entry name" value="Trypsin_dom"/>
</dbReference>
<dbReference type="CDD" id="cd00041">
    <property type="entry name" value="CUB"/>
    <property type="match status" value="2"/>
</dbReference>
<keyword evidence="4" id="KW-0399">Innate immunity</keyword>
<dbReference type="PANTHER" id="PTHR24255:SF38">
    <property type="entry name" value="MANNAN-BINDING LECTIN SERINE PROTEASE 1-LIKE"/>
    <property type="match status" value="1"/>
</dbReference>
<feature type="binding site" evidence="19">
    <location>
        <position position="191"/>
    </location>
    <ligand>
        <name>Ca(2+)</name>
        <dbReference type="ChEBI" id="CHEBI:29108"/>
        <label>2</label>
    </ligand>
</feature>
<dbReference type="InterPro" id="IPR001881">
    <property type="entry name" value="EGF-like_Ca-bd_dom"/>
</dbReference>
<evidence type="ECO:0000256" key="16">
    <source>
        <dbReference type="ARBA" id="ARBA00023278"/>
    </source>
</evidence>
<dbReference type="GO" id="GO:0004252">
    <property type="term" value="F:serine-type endopeptidase activity"/>
    <property type="evidence" value="ECO:0007669"/>
    <property type="project" value="InterPro"/>
</dbReference>
<keyword evidence="3" id="KW-0245">EGF-like domain</keyword>
<keyword evidence="8" id="KW-0732">Signal</keyword>
<comment type="PTM">
    <text evidence="18">The iron and 2-oxoglutarate dependent 3-hydroxylation of aspartate and asparagine is (R) stereospecific within EGF domains.</text>
</comment>
<evidence type="ECO:0000256" key="10">
    <source>
        <dbReference type="ARBA" id="ARBA00022801"/>
    </source>
</evidence>
<evidence type="ECO:0000256" key="14">
    <source>
        <dbReference type="ARBA" id="ARBA00022859"/>
    </source>
</evidence>
<dbReference type="InterPro" id="IPR035914">
    <property type="entry name" value="Sperma_CUB_dom_sf"/>
</dbReference>
<dbReference type="FunFam" id="2.60.120.290:FF:000012">
    <property type="entry name" value="mannan-binding lectin serine protease 1 isoform X1"/>
    <property type="match status" value="1"/>
</dbReference>
<dbReference type="Gene3D" id="2.10.70.10">
    <property type="entry name" value="Complement Module, domain 1"/>
    <property type="match status" value="2"/>
</dbReference>
<dbReference type="FunFam" id="2.40.10.10:FF:000068">
    <property type="entry name" value="transmembrane protease serine 2"/>
    <property type="match status" value="1"/>
</dbReference>
<feature type="domain" description="CUB" evidence="22">
    <location>
        <begin position="213"/>
        <end position="326"/>
    </location>
</feature>
<evidence type="ECO:0000256" key="9">
    <source>
        <dbReference type="ARBA" id="ARBA00022737"/>
    </source>
</evidence>
<keyword evidence="12" id="KW-0720">Serine protease</keyword>
<keyword evidence="9" id="KW-0677">Repeat</keyword>
<dbReference type="Pfam" id="PF00089">
    <property type="entry name" value="Trypsin"/>
    <property type="match status" value="1"/>
</dbReference>
<sequence>MSGRIQKLLLFPSRCSFMMNQTRFIYFFLVSWLFVLGCFSTGDDEVVPKTKQQLFGTLRSPNYPYVYPNFLQRTWHLQVPNGYRVQIKFLHFDLEPSHLCEYDAIELLDGQHILGTFCGKYDTDTERVPGSQPILAPGNILTIKFRSDYSNEEDFTGFVALYTAVDIDECVEFANDEERSCDHFCQNYPGGFFCSCRHGYHLHDNNRTCTVHCNNIIYNGRQGEIFSPEYPHPYPGELRCHVRIVLPEGLHPSIHFEDTFDVENHPEIDGCPFDSLTIRSGGELFGPFCGTHPPKDIQALSNEVDIEFHTDSSGQHNGWAFSYMAQGEACPMPLAPLNGSLFPHQENYFFTDQVIFTCNSGFELVKESGEKVRTLQLECQSSGTWSSLFPTCQPLDCGPPPPLENGRYDGDNSTTFLSSVTYSCNTPYYYLRSQANATQYVCNEMSKWISAEGQKELPSCMPVCGSPQKQRPQKKARIFAGSPSIRGAWPWLASIQKFGRSYCAASLLGSRWLLTAAHCCLPKGSPVDQQALQLSNIYVTLGKHYTWRPTTSEKKFDVSRMVIHPEFNQDSLSFDLALIELESNVIMTDYIMPICLPNSRIHELTKPGVLQDVALVA</sequence>
<feature type="binding site" evidence="19">
    <location>
        <position position="188"/>
    </location>
    <ligand>
        <name>Ca(2+)</name>
        <dbReference type="ChEBI" id="CHEBI:29108"/>
        <label>2</label>
    </ligand>
</feature>
<feature type="domain" description="Sushi" evidence="24">
    <location>
        <begin position="328"/>
        <end position="394"/>
    </location>
</feature>
<evidence type="ECO:0000256" key="4">
    <source>
        <dbReference type="ARBA" id="ARBA00022588"/>
    </source>
</evidence>
<evidence type="ECO:0000256" key="21">
    <source>
        <dbReference type="PROSITE-ProRule" id="PRU00302"/>
    </source>
</evidence>
<keyword evidence="13 19" id="KW-0106">Calcium</keyword>
<feature type="disulfide bond" evidence="17">
    <location>
        <begin position="170"/>
        <end position="185"/>
    </location>
</feature>
<protein>
    <submittedName>
        <fullName evidence="25">MBL associated serine protease 1</fullName>
    </submittedName>
</protein>
<dbReference type="Pfam" id="PF14670">
    <property type="entry name" value="FXa_inhibition"/>
    <property type="match status" value="1"/>
</dbReference>
<organism evidence="25 26">
    <name type="scientific">Eptatretus burgeri</name>
    <name type="common">Inshore hagfish</name>
    <dbReference type="NCBI Taxonomy" id="7764"/>
    <lineage>
        <taxon>Eukaryota</taxon>
        <taxon>Metazoa</taxon>
        <taxon>Chordata</taxon>
        <taxon>Craniata</taxon>
        <taxon>Vertebrata</taxon>
        <taxon>Cyclostomata</taxon>
        <taxon>Myxini</taxon>
        <taxon>Myxiniformes</taxon>
        <taxon>Myxinidae</taxon>
        <taxon>Eptatretinae</taxon>
        <taxon>Eptatretus</taxon>
    </lineage>
</organism>
<keyword evidence="26" id="KW-1185">Reference proteome</keyword>
<dbReference type="InterPro" id="IPR024175">
    <property type="entry name" value="Pept_S1A_C1r/C1S/mannan-bd"/>
</dbReference>
<keyword evidence="16 18" id="KW-0379">Hydroxylation</keyword>
<dbReference type="FunFam" id="2.60.120.290:FF:000006">
    <property type="entry name" value="Mannan-binding lectin serine protease 1"/>
    <property type="match status" value="1"/>
</dbReference>
<dbReference type="GO" id="GO:0045087">
    <property type="term" value="P:innate immune response"/>
    <property type="evidence" value="ECO:0007669"/>
    <property type="project" value="UniProtKB-KW"/>
</dbReference>
<evidence type="ECO:0000256" key="11">
    <source>
        <dbReference type="ARBA" id="ARBA00022813"/>
    </source>
</evidence>
<evidence type="ECO:0000256" key="3">
    <source>
        <dbReference type="ARBA" id="ARBA00022536"/>
    </source>
</evidence>
<evidence type="ECO:0000256" key="6">
    <source>
        <dbReference type="ARBA" id="ARBA00022670"/>
    </source>
</evidence>
<feature type="disulfide bond" description="Interchain (between heavy and light chains)" evidence="17">
    <location>
        <begin position="464"/>
        <end position="595"/>
    </location>
</feature>
<feature type="binding site" evidence="19">
    <location>
        <position position="274"/>
    </location>
    <ligand>
        <name>Ca(2+)</name>
        <dbReference type="ChEBI" id="CHEBI:29108"/>
        <label>3</label>
    </ligand>
</feature>
<dbReference type="Pfam" id="PF00431">
    <property type="entry name" value="CUB"/>
    <property type="match status" value="2"/>
</dbReference>
<feature type="disulfide bond" evidence="17 20">
    <location>
        <begin position="213"/>
        <end position="240"/>
    </location>
</feature>
<comment type="caution">
    <text evidence="21">Lacks conserved residue(s) required for the propagation of feature annotation.</text>
</comment>
<evidence type="ECO:0000256" key="8">
    <source>
        <dbReference type="ARBA" id="ARBA00022729"/>
    </source>
</evidence>
<accession>A0A8C4QYD7</accession>
<dbReference type="GO" id="GO:0005509">
    <property type="term" value="F:calcium ion binding"/>
    <property type="evidence" value="ECO:0007669"/>
    <property type="project" value="InterPro"/>
</dbReference>
<dbReference type="PROSITE" id="PS50240">
    <property type="entry name" value="TRYPSIN_DOM"/>
    <property type="match status" value="1"/>
</dbReference>
<feature type="domain" description="Peptidase S1" evidence="23">
    <location>
        <begin position="478"/>
        <end position="617"/>
    </location>
</feature>
<dbReference type="InterPro" id="IPR035976">
    <property type="entry name" value="Sushi/SCR/CCP_sf"/>
</dbReference>
<evidence type="ECO:0000256" key="1">
    <source>
        <dbReference type="ARBA" id="ARBA00004613"/>
    </source>
</evidence>
<feature type="binding site" evidence="19">
    <location>
        <position position="263"/>
    </location>
    <ligand>
        <name>Ca(2+)</name>
        <dbReference type="ChEBI" id="CHEBI:29108"/>
        <label>3</label>
    </ligand>
</feature>
<keyword evidence="11" id="KW-0068">Autocatalytic cleavage</keyword>
<feature type="disulfide bond" evidence="17">
    <location>
        <begin position="330"/>
        <end position="379"/>
    </location>
</feature>
<keyword evidence="15 17" id="KW-1015">Disulfide bond</keyword>
<dbReference type="Gene3D" id="2.60.120.290">
    <property type="entry name" value="Spermadhesin, CUB domain"/>
    <property type="match status" value="2"/>
</dbReference>
<dbReference type="InterPro" id="IPR018097">
    <property type="entry name" value="EGF_Ca-bd_CS"/>
</dbReference>
<dbReference type="Ensembl" id="ENSEBUT00000022260.1">
    <property type="protein sequence ID" value="ENSEBUP00000021684.1"/>
    <property type="gene ID" value="ENSEBUG00000013386.1"/>
</dbReference>
<dbReference type="PROSITE" id="PS01187">
    <property type="entry name" value="EGF_CA"/>
    <property type="match status" value="1"/>
</dbReference>
<reference evidence="25" key="1">
    <citation type="submission" date="2025-08" db="UniProtKB">
        <authorList>
            <consortium name="Ensembl"/>
        </authorList>
    </citation>
    <scope>IDENTIFICATION</scope>
</reference>
<dbReference type="SUPFAM" id="SSF49854">
    <property type="entry name" value="Spermadhesin, CUB domain"/>
    <property type="match status" value="2"/>
</dbReference>
<dbReference type="PROSITE" id="PS50923">
    <property type="entry name" value="SUSHI"/>
    <property type="match status" value="2"/>
</dbReference>
<dbReference type="SMART" id="SM00032">
    <property type="entry name" value="CCP"/>
    <property type="match status" value="2"/>
</dbReference>
<dbReference type="PANTHER" id="PTHR24255">
    <property type="entry name" value="COMPLEMENT COMPONENT 1, S SUBCOMPONENT-RELATED"/>
    <property type="match status" value="1"/>
</dbReference>
<comment type="subcellular location">
    <subcellularLocation>
        <location evidence="1">Secreted</location>
    </subcellularLocation>
</comment>
<feature type="disulfide bond" evidence="17">
    <location>
        <begin position="397"/>
        <end position="442"/>
    </location>
</feature>
<evidence type="ECO:0000256" key="13">
    <source>
        <dbReference type="ARBA" id="ARBA00022837"/>
    </source>
</evidence>
<dbReference type="FunFam" id="2.10.70.10:FF:000016">
    <property type="entry name" value="Mannan-binding lectin serine protease 1"/>
    <property type="match status" value="1"/>
</dbReference>
<evidence type="ECO:0000256" key="12">
    <source>
        <dbReference type="ARBA" id="ARBA00022825"/>
    </source>
</evidence>
<dbReference type="SUPFAM" id="SSF57535">
    <property type="entry name" value="Complement control module/SCR domain"/>
    <property type="match status" value="2"/>
</dbReference>
<dbReference type="PIRSF" id="PIRSF001155">
    <property type="entry name" value="C1r_C1s_MASP"/>
    <property type="match status" value="1"/>
</dbReference>
<dbReference type="InterPro" id="IPR000859">
    <property type="entry name" value="CUB_dom"/>
</dbReference>
<evidence type="ECO:0000313" key="25">
    <source>
        <dbReference type="Ensembl" id="ENSEBUP00000021684.1"/>
    </source>
</evidence>
<evidence type="ECO:0000256" key="19">
    <source>
        <dbReference type="PIRSR" id="PIRSR001155-4"/>
    </source>
</evidence>
<dbReference type="PROSITE" id="PS01180">
    <property type="entry name" value="CUB"/>
    <property type="match status" value="2"/>
</dbReference>
<dbReference type="CDD" id="cd00033">
    <property type="entry name" value="CCP"/>
    <property type="match status" value="2"/>
</dbReference>
<evidence type="ECO:0000256" key="18">
    <source>
        <dbReference type="PIRSR" id="PIRSR001155-3"/>
    </source>
</evidence>
<dbReference type="InterPro" id="IPR009003">
    <property type="entry name" value="Peptidase_S1_PA"/>
</dbReference>
<keyword evidence="5 21" id="KW-0768">Sushi</keyword>
<feature type="binding site" evidence="19">
    <location>
        <position position="95"/>
    </location>
    <ligand>
        <name>Ca(2+)</name>
        <dbReference type="ChEBI" id="CHEBI:29108"/>
        <label>1</label>
    </ligand>
</feature>
<feature type="binding site" evidence="19">
    <location>
        <position position="313"/>
    </location>
    <ligand>
        <name>Ca(2+)</name>
        <dbReference type="ChEBI" id="CHEBI:29108"/>
        <label>3</label>
    </ligand>
</feature>
<dbReference type="SMART" id="SM00020">
    <property type="entry name" value="Tryp_SPc"/>
    <property type="match status" value="1"/>
</dbReference>
<dbReference type="FunFam" id="2.10.25.10:FF:000059">
    <property type="entry name" value="Mannan-binding lectin serine protease 1"/>
    <property type="match status" value="1"/>
</dbReference>
<dbReference type="GO" id="GO:0006956">
    <property type="term" value="P:complement activation"/>
    <property type="evidence" value="ECO:0007669"/>
    <property type="project" value="InterPro"/>
</dbReference>
<dbReference type="InterPro" id="IPR018114">
    <property type="entry name" value="TRYPSIN_HIS"/>
</dbReference>
<keyword evidence="14" id="KW-0391">Immunity</keyword>
<dbReference type="InterPro" id="IPR043504">
    <property type="entry name" value="Peptidase_S1_PA_chymotrypsin"/>
</dbReference>
<evidence type="ECO:0000259" key="22">
    <source>
        <dbReference type="PROSITE" id="PS01180"/>
    </source>
</evidence>
<evidence type="ECO:0000256" key="17">
    <source>
        <dbReference type="PIRSR" id="PIRSR001155-2"/>
    </source>
</evidence>
<dbReference type="AlphaFoldDB" id="A0A8C4QYD7"/>
<name>A0A8C4QYD7_EPTBU</name>
<evidence type="ECO:0000256" key="2">
    <source>
        <dbReference type="ARBA" id="ARBA00022525"/>
    </source>
</evidence>
<dbReference type="CDD" id="cd00054">
    <property type="entry name" value="EGF_CA"/>
    <property type="match status" value="1"/>
</dbReference>
<feature type="binding site" evidence="19">
    <location>
        <position position="103"/>
    </location>
    <ligand>
        <name>Ca(2+)</name>
        <dbReference type="ChEBI" id="CHEBI:29108"/>
        <label>1</label>
    </ligand>
</feature>
<evidence type="ECO:0000256" key="20">
    <source>
        <dbReference type="PROSITE-ProRule" id="PRU00059"/>
    </source>
</evidence>
<dbReference type="Pfam" id="PF00084">
    <property type="entry name" value="Sushi"/>
    <property type="match status" value="2"/>
</dbReference>
<keyword evidence="7 19" id="KW-0479">Metal-binding</keyword>
<feature type="disulfide bond" evidence="17">
    <location>
        <begin position="196"/>
        <end position="209"/>
    </location>
</feature>
<evidence type="ECO:0000256" key="15">
    <source>
        <dbReference type="ARBA" id="ARBA00023157"/>
    </source>
</evidence>
<feature type="modified residue" description="(3R)-3-hydroxyasparagine" evidence="18">
    <location>
        <position position="187"/>
    </location>
</feature>
<dbReference type="InterPro" id="IPR000436">
    <property type="entry name" value="Sushi_SCR_CCP_dom"/>
</dbReference>
<dbReference type="PROSITE" id="PS01186">
    <property type="entry name" value="EGF_2"/>
    <property type="match status" value="1"/>
</dbReference>
<dbReference type="InterPro" id="IPR000742">
    <property type="entry name" value="EGF"/>
</dbReference>
<reference evidence="25" key="2">
    <citation type="submission" date="2025-09" db="UniProtKB">
        <authorList>
            <consortium name="Ensembl"/>
        </authorList>
    </citation>
    <scope>IDENTIFICATION</scope>
</reference>
<feature type="disulfide bond" evidence="17">
    <location>
        <begin position="358"/>
        <end position="392"/>
    </location>
</feature>
<evidence type="ECO:0000313" key="26">
    <source>
        <dbReference type="Proteomes" id="UP000694388"/>
    </source>
</evidence>
<dbReference type="GO" id="GO:0006508">
    <property type="term" value="P:proteolysis"/>
    <property type="evidence" value="ECO:0007669"/>
    <property type="project" value="UniProtKB-KW"/>
</dbReference>
<feature type="binding site" evidence="19">
    <location>
        <position position="166"/>
    </location>
    <ligand>
        <name>Ca(2+)</name>
        <dbReference type="ChEBI" id="CHEBI:29108"/>
        <label>2</label>
    </ligand>
</feature>
<dbReference type="Gene3D" id="2.10.25.10">
    <property type="entry name" value="Laminin"/>
    <property type="match status" value="1"/>
</dbReference>
<dbReference type="SMART" id="SM00042">
    <property type="entry name" value="CUB"/>
    <property type="match status" value="2"/>
</dbReference>
<keyword evidence="2" id="KW-0964">Secreted</keyword>
<feature type="domain" description="Sushi" evidence="24">
    <location>
        <begin position="395"/>
        <end position="462"/>
    </location>
</feature>
<dbReference type="Proteomes" id="UP000694388">
    <property type="component" value="Unplaced"/>
</dbReference>
<feature type="disulfide bond" evidence="17">
    <location>
        <begin position="100"/>
        <end position="118"/>
    </location>
</feature>
<dbReference type="GeneTree" id="ENSGT00950000183084"/>
<feature type="disulfide bond" evidence="17">
    <location>
        <begin position="181"/>
        <end position="194"/>
    </location>
</feature>
<feature type="binding site" evidence="19">
    <location>
        <position position="150"/>
    </location>
    <ligand>
        <name>Ca(2+)</name>
        <dbReference type="ChEBI" id="CHEBI:29108"/>
        <label>1</label>
    </ligand>
</feature>
<dbReference type="SUPFAM" id="SSF50494">
    <property type="entry name" value="Trypsin-like serine proteases"/>
    <property type="match status" value="1"/>
</dbReference>
<feature type="binding site" evidence="19">
    <location>
        <position position="148"/>
    </location>
    <ligand>
        <name>Ca(2+)</name>
        <dbReference type="ChEBI" id="CHEBI:29108"/>
        <label>1</label>
    </ligand>
</feature>
<dbReference type="SMART" id="SM00179">
    <property type="entry name" value="EGF_CA"/>
    <property type="match status" value="1"/>
</dbReference>
<dbReference type="PROSITE" id="PS00134">
    <property type="entry name" value="TRYPSIN_HIS"/>
    <property type="match status" value="1"/>
</dbReference>
<feature type="binding site" evidence="19">
    <location>
        <position position="187"/>
    </location>
    <ligand>
        <name>Ca(2+)</name>
        <dbReference type="ChEBI" id="CHEBI:29108"/>
        <label>2</label>
    </ligand>
</feature>
<keyword evidence="10" id="KW-0378">Hydrolase</keyword>
<evidence type="ECO:0000256" key="5">
    <source>
        <dbReference type="ARBA" id="ARBA00022659"/>
    </source>
</evidence>
<keyword evidence="6" id="KW-0645">Protease</keyword>
<dbReference type="GO" id="GO:0005615">
    <property type="term" value="C:extracellular space"/>
    <property type="evidence" value="ECO:0007669"/>
    <property type="project" value="TreeGrafter"/>
</dbReference>
<feature type="disulfide bond" evidence="17">
    <location>
        <begin position="424"/>
        <end position="460"/>
    </location>
</feature>
<dbReference type="Gene3D" id="2.40.10.10">
    <property type="entry name" value="Trypsin-like serine proteases"/>
    <property type="match status" value="1"/>
</dbReference>